<feature type="region of interest" description="Disordered" evidence="1">
    <location>
        <begin position="1"/>
        <end position="21"/>
    </location>
</feature>
<comment type="caution">
    <text evidence="2">The sequence shown here is derived from an EMBL/GenBank/DDBJ whole genome shotgun (WGS) entry which is preliminary data.</text>
</comment>
<dbReference type="RefSeq" id="WP_169381034.1">
    <property type="nucleotide sequence ID" value="NZ_JAAXLA010000013.1"/>
</dbReference>
<gene>
    <name evidence="2" type="ORF">HF526_09735</name>
</gene>
<organism evidence="2 3">
    <name type="scientific">Pseudonocardia acidicola</name>
    <dbReference type="NCBI Taxonomy" id="2724939"/>
    <lineage>
        <taxon>Bacteria</taxon>
        <taxon>Bacillati</taxon>
        <taxon>Actinomycetota</taxon>
        <taxon>Actinomycetes</taxon>
        <taxon>Pseudonocardiales</taxon>
        <taxon>Pseudonocardiaceae</taxon>
        <taxon>Pseudonocardia</taxon>
    </lineage>
</organism>
<evidence type="ECO:0000256" key="1">
    <source>
        <dbReference type="SAM" id="MobiDB-lite"/>
    </source>
</evidence>
<dbReference type="Proteomes" id="UP000820669">
    <property type="component" value="Unassembled WGS sequence"/>
</dbReference>
<evidence type="ECO:0000313" key="2">
    <source>
        <dbReference type="EMBL" id="NMH97591.1"/>
    </source>
</evidence>
<reference evidence="2 3" key="1">
    <citation type="submission" date="2020-04" db="EMBL/GenBank/DDBJ databases">
        <authorList>
            <person name="Klaysubun C."/>
            <person name="Duangmal K."/>
            <person name="Lipun K."/>
        </authorList>
    </citation>
    <scope>NUCLEOTIDE SEQUENCE [LARGE SCALE GENOMIC DNA]</scope>
    <source>
        <strain evidence="2 3">K10HN5</strain>
    </source>
</reference>
<name>A0ABX1SB41_9PSEU</name>
<protein>
    <submittedName>
        <fullName evidence="2">Uncharacterized protein</fullName>
    </submittedName>
</protein>
<accession>A0ABX1SB41</accession>
<evidence type="ECO:0000313" key="3">
    <source>
        <dbReference type="Proteomes" id="UP000820669"/>
    </source>
</evidence>
<dbReference type="EMBL" id="JAAXLA010000013">
    <property type="protein sequence ID" value="NMH97591.1"/>
    <property type="molecule type" value="Genomic_DNA"/>
</dbReference>
<keyword evidence="3" id="KW-1185">Reference proteome</keyword>
<proteinExistence type="predicted"/>
<sequence length="50" mass="5553">MGARQPEADASAGPVPAGETRQFLEHRQDVAEDRRDVARHVVTELIRSAR</sequence>